<comment type="caution">
    <text evidence="1">The sequence shown here is derived from an EMBL/GenBank/DDBJ whole genome shotgun (WGS) entry which is preliminary data.</text>
</comment>
<sequence>MKKPIELQIEVTTEEFNMFIKKGGWPQKGRLDTIIEKKSGCVIEWLLYTDKDGSSYKKLLNKLEETKEGDLMTQVPKSKKMGFIDVYKQNEDKRPQKVSWSKKRQAELRKFMKQYCPKVKQLMFNNPQTSIVLKDGRKATVKVRHGDVWCPETGMLYAYIKATKRPPGYGIYARRLACASC</sequence>
<proteinExistence type="predicted"/>
<protein>
    <submittedName>
        <fullName evidence="1">Uncharacterized protein</fullName>
    </submittedName>
</protein>
<accession>X0WGS6</accession>
<organism evidence="1">
    <name type="scientific">marine sediment metagenome</name>
    <dbReference type="NCBI Taxonomy" id="412755"/>
    <lineage>
        <taxon>unclassified sequences</taxon>
        <taxon>metagenomes</taxon>
        <taxon>ecological metagenomes</taxon>
    </lineage>
</organism>
<gene>
    <name evidence="1" type="ORF">S01H1_47717</name>
</gene>
<dbReference type="AlphaFoldDB" id="X0WGS6"/>
<name>X0WGS6_9ZZZZ</name>
<reference evidence="1" key="1">
    <citation type="journal article" date="2014" name="Front. Microbiol.">
        <title>High frequency of phylogenetically diverse reductive dehalogenase-homologous genes in deep subseafloor sedimentary metagenomes.</title>
        <authorList>
            <person name="Kawai M."/>
            <person name="Futagami T."/>
            <person name="Toyoda A."/>
            <person name="Takaki Y."/>
            <person name="Nishi S."/>
            <person name="Hori S."/>
            <person name="Arai W."/>
            <person name="Tsubouchi T."/>
            <person name="Morono Y."/>
            <person name="Uchiyama I."/>
            <person name="Ito T."/>
            <person name="Fujiyama A."/>
            <person name="Inagaki F."/>
            <person name="Takami H."/>
        </authorList>
    </citation>
    <scope>NUCLEOTIDE SEQUENCE</scope>
    <source>
        <strain evidence="1">Expedition CK06-06</strain>
    </source>
</reference>
<evidence type="ECO:0000313" key="1">
    <source>
        <dbReference type="EMBL" id="GAG23728.1"/>
    </source>
</evidence>
<dbReference type="EMBL" id="BARS01030603">
    <property type="protein sequence ID" value="GAG23728.1"/>
    <property type="molecule type" value="Genomic_DNA"/>
</dbReference>